<name>A0A167VZI2_9BURK</name>
<gene>
    <name evidence="2" type="ORF">AYM40_11520</name>
</gene>
<protein>
    <recommendedName>
        <fullName evidence="4">LysR substrate-binding domain-containing protein</fullName>
    </recommendedName>
</protein>
<dbReference type="STRING" id="1804984.AYM40_11520"/>
<evidence type="ECO:0000313" key="3">
    <source>
        <dbReference type="Proteomes" id="UP000076852"/>
    </source>
</evidence>
<feature type="region of interest" description="Disordered" evidence="1">
    <location>
        <begin position="68"/>
        <end position="88"/>
    </location>
</feature>
<accession>A0A167VZI2</accession>
<dbReference type="KEGG" id="buz:AYM40_11520"/>
<dbReference type="AlphaFoldDB" id="A0A167VZI2"/>
<keyword evidence="3" id="KW-1185">Reference proteome</keyword>
<dbReference type="RefSeq" id="WP_063496342.1">
    <property type="nucleotide sequence ID" value="NZ_CP014578.1"/>
</dbReference>
<sequence>MICRPSRTTGPSRCSFGACCEHADDGFVAIPLTHPQMRQHSIQVQTMAGRALPPSVKAFRDHLIAEIGGAKPSDAAAPKPARKCGQTH</sequence>
<reference evidence="2 3" key="1">
    <citation type="journal article" date="2016" name="Gene">
        <title>PacBio SMRT assembly of a complex multi-replicon genome reveals chlorocatechol degradative operon in a region of genome plasticity.</title>
        <authorList>
            <person name="Ricker N."/>
            <person name="Shen S.Y."/>
            <person name="Goordial J."/>
            <person name="Jin S."/>
            <person name="Fulthorpe R.R."/>
        </authorList>
    </citation>
    <scope>NUCLEOTIDE SEQUENCE [LARGE SCALE GENOMIC DNA]</scope>
    <source>
        <strain evidence="2 3">OLGA172</strain>
    </source>
</reference>
<feature type="compositionally biased region" description="Low complexity" evidence="1">
    <location>
        <begin position="70"/>
        <end position="79"/>
    </location>
</feature>
<evidence type="ECO:0000313" key="2">
    <source>
        <dbReference type="EMBL" id="ANB72927.1"/>
    </source>
</evidence>
<dbReference type="EMBL" id="CP014578">
    <property type="protein sequence ID" value="ANB72927.1"/>
    <property type="molecule type" value="Genomic_DNA"/>
</dbReference>
<organism evidence="2 3">
    <name type="scientific">Paraburkholderia phytofirmans OLGA172</name>
    <dbReference type="NCBI Taxonomy" id="1417228"/>
    <lineage>
        <taxon>Bacteria</taxon>
        <taxon>Pseudomonadati</taxon>
        <taxon>Pseudomonadota</taxon>
        <taxon>Betaproteobacteria</taxon>
        <taxon>Burkholderiales</taxon>
        <taxon>Burkholderiaceae</taxon>
        <taxon>Paraburkholderia</taxon>
    </lineage>
</organism>
<dbReference type="Proteomes" id="UP000076852">
    <property type="component" value="Chromosome 1"/>
</dbReference>
<proteinExistence type="predicted"/>
<evidence type="ECO:0008006" key="4">
    <source>
        <dbReference type="Google" id="ProtNLM"/>
    </source>
</evidence>
<evidence type="ECO:0000256" key="1">
    <source>
        <dbReference type="SAM" id="MobiDB-lite"/>
    </source>
</evidence>